<dbReference type="PRINTS" id="PR00439">
    <property type="entry name" value="11SGLOBULIN"/>
</dbReference>
<evidence type="ECO:0000256" key="3">
    <source>
        <dbReference type="ARBA" id="ARBA00022729"/>
    </source>
</evidence>
<feature type="domain" description="Cupin type-1" evidence="9">
    <location>
        <begin position="335"/>
        <end position="484"/>
    </location>
</feature>
<dbReference type="InterPro" id="IPR006044">
    <property type="entry name" value="11S_seedstore_pln"/>
</dbReference>
<comment type="subunit">
    <text evidence="2">Hexamer; each subunit is composed of an acidic and a basic chain derived from a single precursor and linked by a disulfide bond.</text>
</comment>
<keyword evidence="3 8" id="KW-0732">Signal</keyword>
<dbReference type="STRING" id="4615.A0A199VIX0"/>
<dbReference type="Gene3D" id="2.60.120.10">
    <property type="entry name" value="Jelly Rolls"/>
    <property type="match status" value="2"/>
</dbReference>
<evidence type="ECO:0000259" key="9">
    <source>
        <dbReference type="SMART" id="SM00835"/>
    </source>
</evidence>
<accession>A0A199VIX0</accession>
<evidence type="ECO:0000313" key="11">
    <source>
        <dbReference type="Proteomes" id="UP000092600"/>
    </source>
</evidence>
<dbReference type="PANTHER" id="PTHR31189">
    <property type="entry name" value="OS03G0336100 PROTEIN-RELATED"/>
    <property type="match status" value="1"/>
</dbReference>
<dbReference type="InterPro" id="IPR006045">
    <property type="entry name" value="Cupin_1"/>
</dbReference>
<dbReference type="GO" id="GO:0048316">
    <property type="term" value="P:seed development"/>
    <property type="evidence" value="ECO:0007669"/>
    <property type="project" value="UniProtKB-ARBA"/>
</dbReference>
<evidence type="ECO:0000313" key="10">
    <source>
        <dbReference type="EMBL" id="OAY76953.1"/>
    </source>
</evidence>
<comment type="similarity">
    <text evidence="1">Belongs to the 11S seed storage protein (globulins) family.</text>
</comment>
<protein>
    <submittedName>
        <fullName evidence="10">Glutelin type-B 5</fullName>
    </submittedName>
</protein>
<dbReference type="Proteomes" id="UP000092600">
    <property type="component" value="Unassembled WGS sequence"/>
</dbReference>
<evidence type="ECO:0000256" key="5">
    <source>
        <dbReference type="ARBA" id="ARBA00023129"/>
    </source>
</evidence>
<reference evidence="10 11" key="1">
    <citation type="journal article" date="2016" name="DNA Res.">
        <title>The draft genome of MD-2 pineapple using hybrid error correction of long reads.</title>
        <authorList>
            <person name="Redwan R.M."/>
            <person name="Saidin A."/>
            <person name="Kumar S.V."/>
        </authorList>
    </citation>
    <scope>NUCLEOTIDE SEQUENCE [LARGE SCALE GENOMIC DNA]</scope>
    <source>
        <strain evidence="11">cv. MD2</strain>
        <tissue evidence="10">Leaf</tissue>
    </source>
</reference>
<evidence type="ECO:0000256" key="2">
    <source>
        <dbReference type="ARBA" id="ARBA00011818"/>
    </source>
</evidence>
<evidence type="ECO:0000256" key="7">
    <source>
        <dbReference type="SAM" id="MobiDB-lite"/>
    </source>
</evidence>
<gene>
    <name evidence="10" type="ORF">ACMD2_07444</name>
</gene>
<dbReference type="FunFam" id="2.60.120.10:FF:000073">
    <property type="entry name" value="Glycinin G1"/>
    <property type="match status" value="1"/>
</dbReference>
<dbReference type="CDD" id="cd02242">
    <property type="entry name" value="cupin_11S_legumin_N"/>
    <property type="match status" value="1"/>
</dbReference>
<sequence>MASPSSSSSSFLYVIICALILCHGCLAQLGFDLSQGRSPWQSPRRFGAAGQAACTFDRLDVVQPQRRIQSEAGYTEYFEQFSQQFQCAGVSALRRVIEPSGLAVPSYSNAPLLVYIVQGRGVMGAVFPGCPETFQSFQQQFEQQQEEGGSQRGRFRDEHQKVHRFREGDIIALPAGVSHWCYNDGDSPVVAITVFDTSSTANQLDPRHREFLLAGRQQSRSGQQVFGGPQQEQPSGNNILSGFDTQLLAEAFGVNHELARRLQGQNDQRGEIVRVRHGLQWLRPSRTQQEEQQQQQPQTQPQQQQEEEEEEEERRRGGQCGNGLEEMYCALKTRANINEPSRADIYNPQGGRITHLNAQKFPILNLVQMSATRVVLHRNALLAPYWNINAHSVMYVTRGRGRVQVVNHRGRTVFDGELRQGQLIIIPQNFAVAKRAQHEGFEWVSFNTNANAMVSHIAGKASALRGLPVDVLVNAYRISREEAQRLKYNRGDQMAIFAPRFEGRSINDQ</sequence>
<keyword evidence="5" id="KW-0708">Seed storage protein</keyword>
<feature type="compositionally biased region" description="Low complexity" evidence="7">
    <location>
        <begin position="290"/>
        <end position="304"/>
    </location>
</feature>
<evidence type="ECO:0000256" key="1">
    <source>
        <dbReference type="ARBA" id="ARBA00007178"/>
    </source>
</evidence>
<dbReference type="GO" id="GO:0045735">
    <property type="term" value="F:nutrient reservoir activity"/>
    <property type="evidence" value="ECO:0007669"/>
    <property type="project" value="UniProtKB-KW"/>
</dbReference>
<feature type="region of interest" description="Disordered" evidence="7">
    <location>
        <begin position="286"/>
        <end position="321"/>
    </location>
</feature>
<dbReference type="PANTHER" id="PTHR31189:SF35">
    <property type="entry name" value="12S SEED STORAGE PROTEIN CRB"/>
    <property type="match status" value="1"/>
</dbReference>
<dbReference type="AlphaFoldDB" id="A0A199VIX0"/>
<feature type="domain" description="Cupin type-1" evidence="9">
    <location>
        <begin position="59"/>
        <end position="260"/>
    </location>
</feature>
<keyword evidence="6" id="KW-1015">Disulfide bond</keyword>
<dbReference type="InterPro" id="IPR014710">
    <property type="entry name" value="RmlC-like_jellyroll"/>
</dbReference>
<organism evidence="10 11">
    <name type="scientific">Ananas comosus</name>
    <name type="common">Pineapple</name>
    <name type="synonym">Ananas ananas</name>
    <dbReference type="NCBI Taxonomy" id="4615"/>
    <lineage>
        <taxon>Eukaryota</taxon>
        <taxon>Viridiplantae</taxon>
        <taxon>Streptophyta</taxon>
        <taxon>Embryophyta</taxon>
        <taxon>Tracheophyta</taxon>
        <taxon>Spermatophyta</taxon>
        <taxon>Magnoliopsida</taxon>
        <taxon>Liliopsida</taxon>
        <taxon>Poales</taxon>
        <taxon>Bromeliaceae</taxon>
        <taxon>Bromelioideae</taxon>
        <taxon>Ananas</taxon>
    </lineage>
</organism>
<feature type="signal peptide" evidence="8">
    <location>
        <begin position="1"/>
        <end position="27"/>
    </location>
</feature>
<dbReference type="InterPro" id="IPR050253">
    <property type="entry name" value="Seed_Storage-Functional"/>
</dbReference>
<name>A0A199VIX0_ANACO</name>
<dbReference type="SMART" id="SM00835">
    <property type="entry name" value="Cupin_1"/>
    <property type="match status" value="2"/>
</dbReference>
<evidence type="ECO:0000256" key="8">
    <source>
        <dbReference type="SAM" id="SignalP"/>
    </source>
</evidence>
<dbReference type="EMBL" id="LSRQ01001665">
    <property type="protein sequence ID" value="OAY76953.1"/>
    <property type="molecule type" value="Genomic_DNA"/>
</dbReference>
<dbReference type="SUPFAM" id="SSF51182">
    <property type="entry name" value="RmlC-like cupins"/>
    <property type="match status" value="1"/>
</dbReference>
<evidence type="ECO:0000256" key="4">
    <source>
        <dbReference type="ARBA" id="ARBA00022761"/>
    </source>
</evidence>
<feature type="chain" id="PRO_5008508353" evidence="8">
    <location>
        <begin position="28"/>
        <end position="509"/>
    </location>
</feature>
<dbReference type="InterPro" id="IPR011051">
    <property type="entry name" value="RmlC_Cupin_sf"/>
</dbReference>
<evidence type="ECO:0000256" key="6">
    <source>
        <dbReference type="ARBA" id="ARBA00023157"/>
    </source>
</evidence>
<dbReference type="Pfam" id="PF00190">
    <property type="entry name" value="Cupin_1"/>
    <property type="match status" value="2"/>
</dbReference>
<keyword evidence="4" id="KW-0758">Storage protein</keyword>
<proteinExistence type="inferred from homology"/>
<dbReference type="CDD" id="cd02243">
    <property type="entry name" value="cupin_11S_legumin_C"/>
    <property type="match status" value="1"/>
</dbReference>
<feature type="region of interest" description="Disordered" evidence="7">
    <location>
        <begin position="217"/>
        <end position="240"/>
    </location>
</feature>
<comment type="caution">
    <text evidence="10">The sequence shown here is derived from an EMBL/GenBank/DDBJ whole genome shotgun (WGS) entry which is preliminary data.</text>
</comment>